<dbReference type="Gene3D" id="3.20.20.150">
    <property type="entry name" value="Divalent-metal-dependent TIM barrel enzymes"/>
    <property type="match status" value="1"/>
</dbReference>
<reference evidence="1" key="1">
    <citation type="journal article" date="2014" name="Front. Microbiol.">
        <title>High frequency of phylogenetically diverse reductive dehalogenase-homologous genes in deep subseafloor sedimentary metagenomes.</title>
        <authorList>
            <person name="Kawai M."/>
            <person name="Futagami T."/>
            <person name="Toyoda A."/>
            <person name="Takaki Y."/>
            <person name="Nishi S."/>
            <person name="Hori S."/>
            <person name="Arai W."/>
            <person name="Tsubouchi T."/>
            <person name="Morono Y."/>
            <person name="Uchiyama I."/>
            <person name="Ito T."/>
            <person name="Fujiyama A."/>
            <person name="Inagaki F."/>
            <person name="Takami H."/>
        </authorList>
    </citation>
    <scope>NUCLEOTIDE SEQUENCE</scope>
    <source>
        <strain evidence="1">Expedition CK06-06</strain>
    </source>
</reference>
<dbReference type="InterPro" id="IPR036237">
    <property type="entry name" value="Xyl_isomerase-like_sf"/>
</dbReference>
<dbReference type="SUPFAM" id="SSF51658">
    <property type="entry name" value="Xylose isomerase-like"/>
    <property type="match status" value="1"/>
</dbReference>
<evidence type="ECO:0000313" key="1">
    <source>
        <dbReference type="EMBL" id="GAI91730.1"/>
    </source>
</evidence>
<gene>
    <name evidence="1" type="ORF">S12H4_34547</name>
</gene>
<proteinExistence type="predicted"/>
<dbReference type="AlphaFoldDB" id="X1TVX3"/>
<organism evidence="1">
    <name type="scientific">marine sediment metagenome</name>
    <dbReference type="NCBI Taxonomy" id="412755"/>
    <lineage>
        <taxon>unclassified sequences</taxon>
        <taxon>metagenomes</taxon>
        <taxon>ecological metagenomes</taxon>
    </lineage>
</organism>
<accession>X1TVX3</accession>
<name>X1TVX3_9ZZZZ</name>
<dbReference type="EMBL" id="BARW01020448">
    <property type="protein sequence ID" value="GAI91730.1"/>
    <property type="molecule type" value="Genomic_DNA"/>
</dbReference>
<protein>
    <recommendedName>
        <fullName evidence="2">Xylose isomerase-like TIM barrel domain-containing protein</fullName>
    </recommendedName>
</protein>
<feature type="non-terminal residue" evidence="1">
    <location>
        <position position="1"/>
    </location>
</feature>
<comment type="caution">
    <text evidence="1">The sequence shown here is derived from an EMBL/GenBank/DDBJ whole genome shotgun (WGS) entry which is preliminary data.</text>
</comment>
<sequence>FCEIPTPEEMQAILTVFSGAPIYYWHDVGHAQIYENLGFFKHKALLDRFKQRMLGIHLHDIDGIDDHRAPLKGRFDFNLLKPYVKKETLKVLEPHYPATAEEIIRGQRYLKKLLK</sequence>
<evidence type="ECO:0008006" key="2">
    <source>
        <dbReference type="Google" id="ProtNLM"/>
    </source>
</evidence>